<evidence type="ECO:0000313" key="3">
    <source>
        <dbReference type="EMBL" id="ORJ51972.1"/>
    </source>
</evidence>
<keyword evidence="1" id="KW-0812">Transmembrane</keyword>
<dbReference type="EMBL" id="DACSUM010000037">
    <property type="protein sequence ID" value="HAT3583536.1"/>
    <property type="molecule type" value="Genomic_DNA"/>
</dbReference>
<evidence type="ECO:0000256" key="1">
    <source>
        <dbReference type="SAM" id="Phobius"/>
    </source>
</evidence>
<keyword evidence="4" id="KW-1185">Reference proteome</keyword>
<sequence length="173" mass="19650">MDTQEEIRKHICIQCDNEALKGGDYCAACEDKAFKKIGGWLYLPALGLLVALVMSIFAINNTARALLAFSNSFTTTGLVVIYFELFGFIGQFLLTIYVGSLFLRKKRQLPLTYIIFLLYGVVFVGVDLWLANALMNLPIGYDDIRSLIRAIVACCIWIPYFRMSERVKRTFVH</sequence>
<proteinExistence type="predicted"/>
<feature type="transmembrane region" description="Helical" evidence="1">
    <location>
        <begin position="111"/>
        <end position="132"/>
    </location>
</feature>
<dbReference type="Pfam" id="PF10754">
    <property type="entry name" value="DUF2569"/>
    <property type="match status" value="1"/>
</dbReference>
<feature type="transmembrane region" description="Helical" evidence="1">
    <location>
        <begin position="79"/>
        <end position="99"/>
    </location>
</feature>
<dbReference type="AlphaFoldDB" id="A0A9P3TB41"/>
<dbReference type="Proteomes" id="UP000192521">
    <property type="component" value="Unassembled WGS sequence"/>
</dbReference>
<reference evidence="3 4" key="1">
    <citation type="submission" date="2017-02" db="EMBL/GenBank/DDBJ databases">
        <title>Draft genome sequence of a Kluyvera intermedia isolate from a patient with a pancreatic abscess.</title>
        <authorList>
            <person name="Thele R."/>
        </authorList>
    </citation>
    <scope>NUCLEOTIDE SEQUENCE [LARGE SCALE GENOMIC DNA]</scope>
    <source>
        <strain evidence="3 4">FOSA7093</strain>
    </source>
</reference>
<dbReference type="EMBL" id="MWPR01000002">
    <property type="protein sequence ID" value="ORJ51972.1"/>
    <property type="molecule type" value="Genomic_DNA"/>
</dbReference>
<protein>
    <submittedName>
        <fullName evidence="2">DUF2569 domain-containing protein</fullName>
    </submittedName>
</protein>
<evidence type="ECO:0000313" key="4">
    <source>
        <dbReference type="Proteomes" id="UP000192521"/>
    </source>
</evidence>
<keyword evidence="1" id="KW-1133">Transmembrane helix</keyword>
<organism evidence="2 5">
    <name type="scientific">Kluyvera intermedia</name>
    <name type="common">Enterobacter intermedius</name>
    <dbReference type="NCBI Taxonomy" id="61648"/>
    <lineage>
        <taxon>Bacteria</taxon>
        <taxon>Pseudomonadati</taxon>
        <taxon>Pseudomonadota</taxon>
        <taxon>Gammaproteobacteria</taxon>
        <taxon>Enterobacterales</taxon>
        <taxon>Enterobacteriaceae</taxon>
        <taxon>Kluyvera</taxon>
    </lineage>
</organism>
<gene>
    <name evidence="3" type="ORF">B2M27_01895</name>
    <name evidence="2" type="ORF">I8531_003881</name>
</gene>
<feature type="transmembrane region" description="Helical" evidence="1">
    <location>
        <begin position="144"/>
        <end position="161"/>
    </location>
</feature>
<reference evidence="2" key="3">
    <citation type="submission" date="2020-10" db="EMBL/GenBank/DDBJ databases">
        <authorList>
            <consortium name="NCBI Pathogen Detection Project"/>
        </authorList>
    </citation>
    <scope>NUCLEOTIDE SEQUENCE</scope>
    <source>
        <strain evidence="2">CAVp300</strain>
    </source>
</reference>
<name>A0A9P3TB41_KLUIN</name>
<accession>A0A9P3TB41</accession>
<dbReference type="OrthoDB" id="9155572at2"/>
<dbReference type="Proteomes" id="UP000867740">
    <property type="component" value="Unassembled WGS sequence"/>
</dbReference>
<keyword evidence="1" id="KW-0472">Membrane</keyword>
<feature type="transmembrane region" description="Helical" evidence="1">
    <location>
        <begin position="40"/>
        <end position="59"/>
    </location>
</feature>
<dbReference type="RefSeq" id="WP_052958912.1">
    <property type="nucleotide sequence ID" value="NZ_CABMNU010000005.1"/>
</dbReference>
<reference evidence="2" key="2">
    <citation type="journal article" date="2018" name="Genome Biol.">
        <title>SKESA: strategic k-mer extension for scrupulous assemblies.</title>
        <authorList>
            <person name="Souvorov A."/>
            <person name="Agarwala R."/>
            <person name="Lipman D.J."/>
        </authorList>
    </citation>
    <scope>NUCLEOTIDE SEQUENCE</scope>
    <source>
        <strain evidence="2">CAVp300</strain>
    </source>
</reference>
<comment type="caution">
    <text evidence="2">The sequence shown here is derived from an EMBL/GenBank/DDBJ whole genome shotgun (WGS) entry which is preliminary data.</text>
</comment>
<evidence type="ECO:0000313" key="2">
    <source>
        <dbReference type="EMBL" id="HAT3583536.1"/>
    </source>
</evidence>
<evidence type="ECO:0000313" key="5">
    <source>
        <dbReference type="Proteomes" id="UP000867740"/>
    </source>
</evidence>
<dbReference type="InterPro" id="IPR019690">
    <property type="entry name" value="DUF2569"/>
</dbReference>